<dbReference type="Gene3D" id="3.60.21.10">
    <property type="match status" value="1"/>
</dbReference>
<sequence length="248" mass="27215">MRYLLLADIHGNLPALEAVLRHAEVRGFDRVLFLGDAVGYYPDGDAVLSHLRALGAEGVLGNHDAWLLTLDALQGGGYVFEILRWQRARLSPENRAYLAALPWALRPEGADWVAVHGSPCDPLVYVDELEAAREAFACTPARWVFHGHTHLAGAFLALDGPKGPWVRYQAFTEAEQELVVAPKARALVNPGSVGQPRDGVPLAGYAIWDTDAACVEAYRVPFDLERVRARLAAAGFPEGLYERLRLGR</sequence>
<dbReference type="PANTHER" id="PTHR42850:SF2">
    <property type="entry name" value="BLL5683 PROTEIN"/>
    <property type="match status" value="1"/>
</dbReference>
<evidence type="ECO:0000256" key="1">
    <source>
        <dbReference type="ARBA" id="ARBA00008950"/>
    </source>
</evidence>
<dbReference type="STRING" id="869210.Marky_0201"/>
<dbReference type="AlphaFoldDB" id="F2NNC1"/>
<organism evidence="3 4">
    <name type="scientific">Marinithermus hydrothermalis (strain DSM 14884 / JCM 11576 / T1)</name>
    <dbReference type="NCBI Taxonomy" id="869210"/>
    <lineage>
        <taxon>Bacteria</taxon>
        <taxon>Thermotogati</taxon>
        <taxon>Deinococcota</taxon>
        <taxon>Deinococci</taxon>
        <taxon>Thermales</taxon>
        <taxon>Thermaceae</taxon>
        <taxon>Marinithermus</taxon>
    </lineage>
</organism>
<dbReference type="InterPro" id="IPR024654">
    <property type="entry name" value="Calcineurin-like_PHP_lpxH"/>
</dbReference>
<reference evidence="3 4" key="1">
    <citation type="journal article" date="2012" name="Stand. Genomic Sci.">
        <title>Complete genome sequence of the aerobic, heterotroph Marinithermus hydrothermalis type strain (T1(T)) from a deep-sea hydrothermal vent chimney.</title>
        <authorList>
            <person name="Copeland A."/>
            <person name="Gu W."/>
            <person name="Yasawong M."/>
            <person name="Lapidus A."/>
            <person name="Lucas S."/>
            <person name="Deshpande S."/>
            <person name="Pagani I."/>
            <person name="Tapia R."/>
            <person name="Cheng J.F."/>
            <person name="Goodwin L.A."/>
            <person name="Pitluck S."/>
            <person name="Liolios K."/>
            <person name="Ivanova N."/>
            <person name="Mavromatis K."/>
            <person name="Mikhailova N."/>
            <person name="Pati A."/>
            <person name="Chen A."/>
            <person name="Palaniappan K."/>
            <person name="Land M."/>
            <person name="Pan C."/>
            <person name="Brambilla E.M."/>
            <person name="Rohde M."/>
            <person name="Tindall B.J."/>
            <person name="Sikorski J."/>
            <person name="Goker M."/>
            <person name="Detter J.C."/>
            <person name="Bristow J."/>
            <person name="Eisen J.A."/>
            <person name="Markowitz V."/>
            <person name="Hugenholtz P."/>
            <person name="Kyrpides N.C."/>
            <person name="Klenk H.P."/>
            <person name="Woyke T."/>
        </authorList>
    </citation>
    <scope>NUCLEOTIDE SEQUENCE [LARGE SCALE GENOMIC DNA]</scope>
    <source>
        <strain evidence="4">DSM 14884 / JCM 11576 / T1</strain>
    </source>
</reference>
<dbReference type="EMBL" id="CP002630">
    <property type="protein sequence ID" value="AEB10962.1"/>
    <property type="molecule type" value="Genomic_DNA"/>
</dbReference>
<dbReference type="HOGENOM" id="CLU_074761_1_1_0"/>
<dbReference type="CDD" id="cd00838">
    <property type="entry name" value="MPP_superfamily"/>
    <property type="match status" value="1"/>
</dbReference>
<dbReference type="SUPFAM" id="SSF56300">
    <property type="entry name" value="Metallo-dependent phosphatases"/>
    <property type="match status" value="1"/>
</dbReference>
<protein>
    <submittedName>
        <fullName evidence="3">Metallophosphoesterase</fullName>
    </submittedName>
</protein>
<evidence type="ECO:0000313" key="4">
    <source>
        <dbReference type="Proteomes" id="UP000007030"/>
    </source>
</evidence>
<dbReference type="InterPro" id="IPR029052">
    <property type="entry name" value="Metallo-depent_PP-like"/>
</dbReference>
<dbReference type="KEGG" id="mhd:Marky_0201"/>
<gene>
    <name evidence="3" type="ordered locus">Marky_0201</name>
</gene>
<dbReference type="Pfam" id="PF12850">
    <property type="entry name" value="Metallophos_2"/>
    <property type="match status" value="1"/>
</dbReference>
<accession>F2NNC1</accession>
<dbReference type="GO" id="GO:0016791">
    <property type="term" value="F:phosphatase activity"/>
    <property type="evidence" value="ECO:0007669"/>
    <property type="project" value="TreeGrafter"/>
</dbReference>
<feature type="domain" description="Calcineurin-like phosphoesterase" evidence="2">
    <location>
        <begin position="1"/>
        <end position="211"/>
    </location>
</feature>
<dbReference type="OrthoDB" id="9800565at2"/>
<dbReference type="Proteomes" id="UP000007030">
    <property type="component" value="Chromosome"/>
</dbReference>
<dbReference type="InterPro" id="IPR050126">
    <property type="entry name" value="Ap4A_hydrolase"/>
</dbReference>
<dbReference type="PIRSF" id="PIRSF000883">
    <property type="entry name" value="Pesterase_MJ0912"/>
    <property type="match status" value="1"/>
</dbReference>
<evidence type="ECO:0000313" key="3">
    <source>
        <dbReference type="EMBL" id="AEB10962.1"/>
    </source>
</evidence>
<dbReference type="InterPro" id="IPR011152">
    <property type="entry name" value="Pesterase_MJ0912"/>
</dbReference>
<evidence type="ECO:0000259" key="2">
    <source>
        <dbReference type="Pfam" id="PF12850"/>
    </source>
</evidence>
<dbReference type="RefSeq" id="WP_013703017.1">
    <property type="nucleotide sequence ID" value="NC_015387.1"/>
</dbReference>
<dbReference type="PANTHER" id="PTHR42850">
    <property type="entry name" value="METALLOPHOSPHOESTERASE"/>
    <property type="match status" value="1"/>
</dbReference>
<keyword evidence="4" id="KW-1185">Reference proteome</keyword>
<comment type="similarity">
    <text evidence="1">Belongs to the metallophosphoesterase superfamily. YfcE family.</text>
</comment>
<dbReference type="GO" id="GO:0005737">
    <property type="term" value="C:cytoplasm"/>
    <property type="evidence" value="ECO:0007669"/>
    <property type="project" value="TreeGrafter"/>
</dbReference>
<proteinExistence type="inferred from homology"/>
<name>F2NNC1_MARHT</name>
<dbReference type="eggNOG" id="COG0639">
    <property type="taxonomic scope" value="Bacteria"/>
</dbReference>